<keyword evidence="2" id="KW-0678">Repressor</keyword>
<keyword evidence="2" id="KW-0963">Cytoplasm</keyword>
<dbReference type="GO" id="GO:0017148">
    <property type="term" value="P:negative regulation of translation"/>
    <property type="evidence" value="ECO:0007669"/>
    <property type="project" value="UniProtKB-UniRule"/>
</dbReference>
<dbReference type="Gene3D" id="3.30.460.10">
    <property type="entry name" value="Beta Polymerase, domain 2"/>
    <property type="match status" value="1"/>
</dbReference>
<dbReference type="Pfam" id="PF02410">
    <property type="entry name" value="RsfS"/>
    <property type="match status" value="1"/>
</dbReference>
<dbReference type="PANTHER" id="PTHR21043:SF0">
    <property type="entry name" value="MITOCHONDRIAL ASSEMBLY OF RIBOSOMAL LARGE SUBUNIT PROTEIN 1"/>
    <property type="match status" value="1"/>
</dbReference>
<dbReference type="NCBIfam" id="TIGR00090">
    <property type="entry name" value="rsfS_iojap_ybeB"/>
    <property type="match status" value="1"/>
</dbReference>
<sequence length="127" mass="14893">MQAKLREKVEYQREELNNFIVDSLQDSKAKDIVKFDLRNLQTPPTDFFIICEADSVTHVKAIAEHVEKDLKVDFHLLPANTDGKNNATWIALDYFTTIVHVFLRETREFYNLEGLWRDAAITEYDNE</sequence>
<evidence type="ECO:0000256" key="1">
    <source>
        <dbReference type="ARBA" id="ARBA00010574"/>
    </source>
</evidence>
<organism evidence="3 4">
    <name type="scientific">Membranihabitans marinus</name>
    <dbReference type="NCBI Taxonomy" id="1227546"/>
    <lineage>
        <taxon>Bacteria</taxon>
        <taxon>Pseudomonadati</taxon>
        <taxon>Bacteroidota</taxon>
        <taxon>Saprospiria</taxon>
        <taxon>Saprospirales</taxon>
        <taxon>Saprospiraceae</taxon>
        <taxon>Membranihabitans</taxon>
    </lineage>
</organism>
<dbReference type="RefSeq" id="WP_222579463.1">
    <property type="nucleotide sequence ID" value="NZ_JAHVHU010000006.1"/>
</dbReference>
<dbReference type="Proteomes" id="UP000753961">
    <property type="component" value="Unassembled WGS sequence"/>
</dbReference>
<comment type="subcellular location">
    <subcellularLocation>
        <location evidence="2">Cytoplasm</location>
    </subcellularLocation>
</comment>
<reference evidence="3" key="1">
    <citation type="submission" date="2021-06" db="EMBL/GenBank/DDBJ databases">
        <title>44 bacteria genomes isolated from Dapeng, Shenzhen.</title>
        <authorList>
            <person name="Zheng W."/>
            <person name="Yu S."/>
            <person name="Huang Y."/>
        </authorList>
    </citation>
    <scope>NUCLEOTIDE SEQUENCE</scope>
    <source>
        <strain evidence="3">DP5N28-2</strain>
    </source>
</reference>
<protein>
    <recommendedName>
        <fullName evidence="2">Ribosomal silencing factor RsfS</fullName>
    </recommendedName>
</protein>
<gene>
    <name evidence="2 3" type="primary">rsfS</name>
    <name evidence="3" type="ORF">KUV50_07395</name>
</gene>
<accession>A0A953HYA5</accession>
<proteinExistence type="inferred from homology"/>
<dbReference type="PANTHER" id="PTHR21043">
    <property type="entry name" value="IOJAP SUPERFAMILY ORTHOLOG"/>
    <property type="match status" value="1"/>
</dbReference>
<evidence type="ECO:0000256" key="2">
    <source>
        <dbReference type="HAMAP-Rule" id="MF_01477"/>
    </source>
</evidence>
<keyword evidence="2" id="KW-0810">Translation regulation</keyword>
<dbReference type="AlphaFoldDB" id="A0A953HYA5"/>
<dbReference type="GO" id="GO:0042256">
    <property type="term" value="P:cytosolic ribosome assembly"/>
    <property type="evidence" value="ECO:0007669"/>
    <property type="project" value="UniProtKB-UniRule"/>
</dbReference>
<evidence type="ECO:0000313" key="4">
    <source>
        <dbReference type="Proteomes" id="UP000753961"/>
    </source>
</evidence>
<dbReference type="HAMAP" id="MF_01477">
    <property type="entry name" value="Iojap_RsfS"/>
    <property type="match status" value="1"/>
</dbReference>
<dbReference type="GO" id="GO:0005737">
    <property type="term" value="C:cytoplasm"/>
    <property type="evidence" value="ECO:0007669"/>
    <property type="project" value="UniProtKB-SubCell"/>
</dbReference>
<comment type="subunit">
    <text evidence="2">Interacts with ribosomal protein uL14 (rplN).</text>
</comment>
<dbReference type="SUPFAM" id="SSF81301">
    <property type="entry name" value="Nucleotidyltransferase"/>
    <property type="match status" value="1"/>
</dbReference>
<comment type="function">
    <text evidence="2">Functions as a ribosomal silencing factor. Interacts with ribosomal protein uL14 (rplN), blocking formation of intersubunit bridge B8. Prevents association of the 30S and 50S ribosomal subunits and the formation of functional ribosomes, thus repressing translation.</text>
</comment>
<comment type="similarity">
    <text evidence="1 2">Belongs to the Iojap/RsfS family.</text>
</comment>
<comment type="caution">
    <text evidence="3">The sequence shown here is derived from an EMBL/GenBank/DDBJ whole genome shotgun (WGS) entry which is preliminary data.</text>
</comment>
<name>A0A953HYA5_9BACT</name>
<dbReference type="InterPro" id="IPR043519">
    <property type="entry name" value="NT_sf"/>
</dbReference>
<dbReference type="InterPro" id="IPR004394">
    <property type="entry name" value="Iojap/RsfS/C7orf30"/>
</dbReference>
<keyword evidence="4" id="KW-1185">Reference proteome</keyword>
<evidence type="ECO:0000313" key="3">
    <source>
        <dbReference type="EMBL" id="MBY5957947.1"/>
    </source>
</evidence>
<dbReference type="EMBL" id="JAHVHU010000006">
    <property type="protein sequence ID" value="MBY5957947.1"/>
    <property type="molecule type" value="Genomic_DNA"/>
</dbReference>
<dbReference type="GO" id="GO:0043023">
    <property type="term" value="F:ribosomal large subunit binding"/>
    <property type="evidence" value="ECO:0007669"/>
    <property type="project" value="TreeGrafter"/>
</dbReference>
<dbReference type="GO" id="GO:0090071">
    <property type="term" value="P:negative regulation of ribosome biogenesis"/>
    <property type="evidence" value="ECO:0007669"/>
    <property type="project" value="UniProtKB-UniRule"/>
</dbReference>